<organism evidence="4 5">
    <name type="scientific">Furfurilactobacillus rossiae DSM 15814</name>
    <dbReference type="NCBI Taxonomy" id="1114972"/>
    <lineage>
        <taxon>Bacteria</taxon>
        <taxon>Bacillati</taxon>
        <taxon>Bacillota</taxon>
        <taxon>Bacilli</taxon>
        <taxon>Lactobacillales</taxon>
        <taxon>Lactobacillaceae</taxon>
        <taxon>Furfurilactobacillus</taxon>
    </lineage>
</organism>
<reference evidence="4 5" key="1">
    <citation type="journal article" date="2015" name="Genome Announc.">
        <title>Expanding the biotechnology potential of lactobacilli through comparative genomics of 213 strains and associated genera.</title>
        <authorList>
            <person name="Sun Z."/>
            <person name="Harris H.M."/>
            <person name="McCann A."/>
            <person name="Guo C."/>
            <person name="Argimon S."/>
            <person name="Zhang W."/>
            <person name="Yang X."/>
            <person name="Jeffery I.B."/>
            <person name="Cooney J.C."/>
            <person name="Kagawa T.F."/>
            <person name="Liu W."/>
            <person name="Song Y."/>
            <person name="Salvetti E."/>
            <person name="Wrobel A."/>
            <person name="Rasinkangas P."/>
            <person name="Parkhill J."/>
            <person name="Rea M.C."/>
            <person name="O'Sullivan O."/>
            <person name="Ritari J."/>
            <person name="Douillard F.P."/>
            <person name="Paul Ross R."/>
            <person name="Yang R."/>
            <person name="Briner A.E."/>
            <person name="Felis G.E."/>
            <person name="de Vos W.M."/>
            <person name="Barrangou R."/>
            <person name="Klaenhammer T.R."/>
            <person name="Caufield P.W."/>
            <person name="Cui Y."/>
            <person name="Zhang H."/>
            <person name="O'Toole P.W."/>
        </authorList>
    </citation>
    <scope>NUCLEOTIDE SEQUENCE [LARGE SCALE GENOMIC DNA]</scope>
    <source>
        <strain evidence="4 5">DSM 15814</strain>
    </source>
</reference>
<feature type="domain" description="HTH tetR-type" evidence="3">
    <location>
        <begin position="10"/>
        <end position="70"/>
    </location>
</feature>
<dbReference type="GO" id="GO:0003677">
    <property type="term" value="F:DNA binding"/>
    <property type="evidence" value="ECO:0007669"/>
    <property type="project" value="UniProtKB-UniRule"/>
</dbReference>
<dbReference type="PANTHER" id="PTHR43479">
    <property type="entry name" value="ACREF/ENVCD OPERON REPRESSOR-RELATED"/>
    <property type="match status" value="1"/>
</dbReference>
<dbReference type="STRING" id="1114972.FD35_GL000358"/>
<feature type="DNA-binding region" description="H-T-H motif" evidence="2">
    <location>
        <begin position="33"/>
        <end position="52"/>
    </location>
</feature>
<evidence type="ECO:0000313" key="4">
    <source>
        <dbReference type="EMBL" id="KRL57345.1"/>
    </source>
</evidence>
<dbReference type="Pfam" id="PF14278">
    <property type="entry name" value="TetR_C_8"/>
    <property type="match status" value="1"/>
</dbReference>
<dbReference type="EMBL" id="AZFF01000001">
    <property type="protein sequence ID" value="KRL57345.1"/>
    <property type="molecule type" value="Genomic_DNA"/>
</dbReference>
<proteinExistence type="predicted"/>
<keyword evidence="1 2" id="KW-0238">DNA-binding</keyword>
<gene>
    <name evidence="4" type="ORF">FD35_GL000358</name>
</gene>
<dbReference type="InterPro" id="IPR001647">
    <property type="entry name" value="HTH_TetR"/>
</dbReference>
<dbReference type="PATRIC" id="fig|1114972.6.peg.358"/>
<dbReference type="InterPro" id="IPR009057">
    <property type="entry name" value="Homeodomain-like_sf"/>
</dbReference>
<dbReference type="OrthoDB" id="9810250at2"/>
<dbReference type="AlphaFoldDB" id="A0A0R1RLF1"/>
<dbReference type="PROSITE" id="PS50977">
    <property type="entry name" value="HTH_TETR_2"/>
    <property type="match status" value="1"/>
</dbReference>
<dbReference type="PANTHER" id="PTHR43479:SF23">
    <property type="entry name" value="HTH TETR-TYPE DOMAIN-CONTAINING PROTEIN"/>
    <property type="match status" value="1"/>
</dbReference>
<evidence type="ECO:0000256" key="1">
    <source>
        <dbReference type="ARBA" id="ARBA00023125"/>
    </source>
</evidence>
<dbReference type="Gene3D" id="1.10.357.10">
    <property type="entry name" value="Tetracycline Repressor, domain 2"/>
    <property type="match status" value="1"/>
</dbReference>
<dbReference type="InterPro" id="IPR039532">
    <property type="entry name" value="TetR_C_Firmicutes"/>
</dbReference>
<keyword evidence="5" id="KW-1185">Reference proteome</keyword>
<protein>
    <submittedName>
        <fullName evidence="4">TetR family transcriptional regulator</fullName>
    </submittedName>
</protein>
<dbReference type="InterPro" id="IPR050624">
    <property type="entry name" value="HTH-type_Tx_Regulator"/>
</dbReference>
<evidence type="ECO:0000259" key="3">
    <source>
        <dbReference type="PROSITE" id="PS50977"/>
    </source>
</evidence>
<dbReference type="Pfam" id="PF00440">
    <property type="entry name" value="TetR_N"/>
    <property type="match status" value="1"/>
</dbReference>
<dbReference type="SUPFAM" id="SSF46689">
    <property type="entry name" value="Homeodomain-like"/>
    <property type="match status" value="1"/>
</dbReference>
<evidence type="ECO:0000256" key="2">
    <source>
        <dbReference type="PROSITE-ProRule" id="PRU00335"/>
    </source>
</evidence>
<sequence>MVKHLDPRVIKTRSSLKTALISLMQQYKIENISVQKITETAHITRGTFYLHYKDKRDFISRAMTEILDDFFDAVIDDGTDSLPEHYAFLNGHAVNVFYLNNAFNYIEKDAQMFNVLLNTQENGLFEHELYARMTGYLNRFYDQMKPAFADIGVPINIQIAFTVSAYVGLIKNWLIEGMIYTPHYMTGSVHKMISLVSAGSPKTVTFTNFFYSDPQLLARQTNNW</sequence>
<name>A0A0R1RLF1_9LACO</name>
<comment type="caution">
    <text evidence="4">The sequence shown here is derived from an EMBL/GenBank/DDBJ whole genome shotgun (WGS) entry which is preliminary data.</text>
</comment>
<evidence type="ECO:0000313" key="5">
    <source>
        <dbReference type="Proteomes" id="UP000051999"/>
    </source>
</evidence>
<dbReference type="Proteomes" id="UP000051999">
    <property type="component" value="Unassembled WGS sequence"/>
</dbReference>
<dbReference type="eggNOG" id="COG1309">
    <property type="taxonomic scope" value="Bacteria"/>
</dbReference>
<accession>A0A0R1RLF1</accession>